<dbReference type="InterPro" id="IPR050327">
    <property type="entry name" value="Proton-linked_MCT"/>
</dbReference>
<accession>A0A2A4K316</accession>
<keyword evidence="1" id="KW-1133">Transmembrane helix</keyword>
<proteinExistence type="predicted"/>
<protein>
    <submittedName>
        <fullName evidence="2">Uncharacterized protein</fullName>
    </submittedName>
</protein>
<dbReference type="GO" id="GO:0008028">
    <property type="term" value="F:monocarboxylic acid transmembrane transporter activity"/>
    <property type="evidence" value="ECO:0007669"/>
    <property type="project" value="TreeGrafter"/>
</dbReference>
<dbReference type="STRING" id="7102.A0A2A4K316"/>
<gene>
    <name evidence="2" type="ORF">B5V51_4541</name>
</gene>
<feature type="transmembrane region" description="Helical" evidence="1">
    <location>
        <begin position="389"/>
        <end position="409"/>
    </location>
</feature>
<reference evidence="2" key="1">
    <citation type="submission" date="2017-09" db="EMBL/GenBank/DDBJ databases">
        <title>Contemporary evolution of a Lepidopteran species, Heliothis virescens, in response to modern agricultural practices.</title>
        <authorList>
            <person name="Fritz M.L."/>
            <person name="Deyonke A.M."/>
            <person name="Papanicolaou A."/>
            <person name="Micinski S."/>
            <person name="Westbrook J."/>
            <person name="Gould F."/>
        </authorList>
    </citation>
    <scope>NUCLEOTIDE SEQUENCE [LARGE SCALE GENOMIC DNA]</scope>
    <source>
        <strain evidence="2">HvINT-</strain>
        <tissue evidence="2">Whole body</tissue>
    </source>
</reference>
<evidence type="ECO:0000256" key="1">
    <source>
        <dbReference type="SAM" id="Phobius"/>
    </source>
</evidence>
<dbReference type="InterPro" id="IPR036259">
    <property type="entry name" value="MFS_trans_sf"/>
</dbReference>
<name>A0A2A4K316_HELVI</name>
<dbReference type="PANTHER" id="PTHR11360:SF284">
    <property type="entry name" value="EG:103B4.3 PROTEIN-RELATED"/>
    <property type="match status" value="1"/>
</dbReference>
<dbReference type="PANTHER" id="PTHR11360">
    <property type="entry name" value="MONOCARBOXYLATE TRANSPORTER"/>
    <property type="match status" value="1"/>
</dbReference>
<feature type="transmembrane region" description="Helical" evidence="1">
    <location>
        <begin position="57"/>
        <end position="83"/>
    </location>
</feature>
<keyword evidence="1" id="KW-0472">Membrane</keyword>
<feature type="transmembrane region" description="Helical" evidence="1">
    <location>
        <begin position="95"/>
        <end position="116"/>
    </location>
</feature>
<organism evidence="2">
    <name type="scientific">Heliothis virescens</name>
    <name type="common">Tobacco budworm moth</name>
    <dbReference type="NCBI Taxonomy" id="7102"/>
    <lineage>
        <taxon>Eukaryota</taxon>
        <taxon>Metazoa</taxon>
        <taxon>Ecdysozoa</taxon>
        <taxon>Arthropoda</taxon>
        <taxon>Hexapoda</taxon>
        <taxon>Insecta</taxon>
        <taxon>Pterygota</taxon>
        <taxon>Neoptera</taxon>
        <taxon>Endopterygota</taxon>
        <taxon>Lepidoptera</taxon>
        <taxon>Glossata</taxon>
        <taxon>Ditrysia</taxon>
        <taxon>Noctuoidea</taxon>
        <taxon>Noctuidae</taxon>
        <taxon>Heliothinae</taxon>
        <taxon>Heliothis</taxon>
    </lineage>
</organism>
<evidence type="ECO:0000313" key="2">
    <source>
        <dbReference type="EMBL" id="PCG78318.1"/>
    </source>
</evidence>
<dbReference type="AlphaFoldDB" id="A0A2A4K316"/>
<keyword evidence="1" id="KW-0812">Transmembrane</keyword>
<dbReference type="EMBL" id="NWSH01000215">
    <property type="protein sequence ID" value="PCG78318.1"/>
    <property type="molecule type" value="Genomic_DNA"/>
</dbReference>
<sequence>MPPKATAAKPAGTKKSIIVPSKVYTKDSSSTTKPQDLEGIEEAEITAQISVPAEGGWGWVVVAASFLTIFVLDGVYFTFGSIFHDMCDDLKVGESLVALVNSVAVAVYFMGGPLVSALINRFGFRAVCMAVAYLPSLAAIKASPSKTKREGVMPSAAERLFSAVSNAHFPTAAAVVGESTVPTPTQAGPSTAVASRLTLTAQGPQGGISRRQLKQVQSLISKSKSRVSVKDKEETGEITLEINANIEQPVKRSLMGRLFHWEEHVAQARPMYRDDAFYEGRLDKLPAYKQSMMETTPEARTGLEYQMAVSRAATAAKPAGTKKSIIVPSKVYTKDSSSTTKPQDLEGIEEAEITAQISVPAEGGWDGVYFTFGSIFHDMCDDLKVGESLVALVNSVAVAVYFMGGPLVSALINRFGFRAVCMAVAYLPSLAAIKASPSKTKREGVMPSAAERLFSAVSNAHFPTAAAVVGESTVPTPTQAGPSTAVASRLTLTAQGPQGGISRRQLKQVQSLISKSKSRVSVKDKEETGEITLEINANIEQPVKRSLMGRLFHWEEHVAQARPMYRDDAFYEGRLDKLPAYKQSMMETTPEARTGLEYQMAVSRAQHFEFMFERILFCDRPPYSNKKIEMKR</sequence>
<comment type="caution">
    <text evidence="2">The sequence shown here is derived from an EMBL/GenBank/DDBJ whole genome shotgun (WGS) entry which is preliminary data.</text>
</comment>
<dbReference type="SUPFAM" id="SSF103473">
    <property type="entry name" value="MFS general substrate transporter"/>
    <property type="match status" value="2"/>
</dbReference>